<dbReference type="AlphaFoldDB" id="A0A4Q0AGH8"/>
<dbReference type="InterPro" id="IPR017946">
    <property type="entry name" value="PLC-like_Pdiesterase_TIM-brl"/>
</dbReference>
<dbReference type="Gene3D" id="3.20.20.190">
    <property type="entry name" value="Phosphatidylinositol (PI) phosphodiesterase"/>
    <property type="match status" value="1"/>
</dbReference>
<dbReference type="PROSITE" id="PS51704">
    <property type="entry name" value="GP_PDE"/>
    <property type="match status" value="1"/>
</dbReference>
<evidence type="ECO:0000259" key="1">
    <source>
        <dbReference type="PROSITE" id="PS51704"/>
    </source>
</evidence>
<dbReference type="PANTHER" id="PTHR46211:SF14">
    <property type="entry name" value="GLYCEROPHOSPHODIESTER PHOSPHODIESTERASE"/>
    <property type="match status" value="1"/>
</dbReference>
<dbReference type="GO" id="GO:0006629">
    <property type="term" value="P:lipid metabolic process"/>
    <property type="evidence" value="ECO:0007669"/>
    <property type="project" value="InterPro"/>
</dbReference>
<dbReference type="EMBL" id="SCKW01000035">
    <property type="protein sequence ID" value="RWZ78090.1"/>
    <property type="molecule type" value="Genomic_DNA"/>
</dbReference>
<keyword evidence="3" id="KW-1185">Reference proteome</keyword>
<reference evidence="2" key="1">
    <citation type="submission" date="2019-01" db="EMBL/GenBank/DDBJ databases">
        <title>Genomic signatures and co-occurrence patterns of the ultra-small Saccharimodia (Patescibacteria phylum) suggest a symbiotic lifestyle.</title>
        <authorList>
            <person name="Lemos L."/>
            <person name="Medeiros J."/>
            <person name="Andreote F."/>
            <person name="Fernandes G."/>
            <person name="Varani A."/>
            <person name="Oliveira G."/>
            <person name="Pylro V."/>
        </authorList>
    </citation>
    <scope>NUCLEOTIDE SEQUENCE [LARGE SCALE GENOMIC DNA]</scope>
    <source>
        <strain evidence="2">AMD01</strain>
    </source>
</reference>
<dbReference type="GO" id="GO:0008081">
    <property type="term" value="F:phosphoric diester hydrolase activity"/>
    <property type="evidence" value="ECO:0007669"/>
    <property type="project" value="InterPro"/>
</dbReference>
<name>A0A4Q0AGH8_9BACT</name>
<dbReference type="InterPro" id="IPR030395">
    <property type="entry name" value="GP_PDE_dom"/>
</dbReference>
<comment type="caution">
    <text evidence="2">The sequence shown here is derived from an EMBL/GenBank/DDBJ whole genome shotgun (WGS) entry which is preliminary data.</text>
</comment>
<protein>
    <submittedName>
        <fullName evidence="2">Glycerophosphodiester phosphodiesterase</fullName>
    </submittedName>
</protein>
<feature type="domain" description="GP-PDE" evidence="1">
    <location>
        <begin position="1"/>
        <end position="228"/>
    </location>
</feature>
<evidence type="ECO:0000313" key="2">
    <source>
        <dbReference type="EMBL" id="RWZ78090.1"/>
    </source>
</evidence>
<sequence length="232" mass="26684">MLIIGHRGAAGRQPGNTLASLNAGRQANVDILEFDVRLTKDRIPVLMHDPHLWRTHRLPYLVNKLTYRQLSRRTKGSVNPIVTLEKVLKEFGGQVLLNLELKDRGCAAKILPMLDQFIKKPADWDLFLFSSFRVNELKRIRKASRRAQLALLHWYNPLRFLFVNRQLELSAVGFHRLHVNTFVVSAAKRLGLFTYVYTVNRPQAAERLESLGVDAVVTDYPALIRRQIGHHH</sequence>
<proteinExistence type="predicted"/>
<dbReference type="CDD" id="cd08556">
    <property type="entry name" value="GDPD"/>
    <property type="match status" value="1"/>
</dbReference>
<accession>A0A4Q0AGH8</accession>
<organism evidence="2 3">
    <name type="scientific">Candidatus Chaera renei</name>
    <dbReference type="NCBI Taxonomy" id="2506947"/>
    <lineage>
        <taxon>Bacteria</taxon>
        <taxon>Candidatus Saccharimonadota</taxon>
        <taxon>Candidatus Saccharimonadia</taxon>
        <taxon>Candidatus Saccharimonadales</taxon>
        <taxon>Candidatus Saccharimonadaceae</taxon>
        <taxon>Candidatus Chaera</taxon>
    </lineage>
</organism>
<dbReference type="PANTHER" id="PTHR46211">
    <property type="entry name" value="GLYCEROPHOSPHORYL DIESTER PHOSPHODIESTERASE"/>
    <property type="match status" value="1"/>
</dbReference>
<dbReference type="Proteomes" id="UP000289269">
    <property type="component" value="Unassembled WGS sequence"/>
</dbReference>
<evidence type="ECO:0000313" key="3">
    <source>
        <dbReference type="Proteomes" id="UP000289269"/>
    </source>
</evidence>
<dbReference type="SUPFAM" id="SSF51695">
    <property type="entry name" value="PLC-like phosphodiesterases"/>
    <property type="match status" value="1"/>
</dbReference>
<dbReference type="Pfam" id="PF03009">
    <property type="entry name" value="GDPD"/>
    <property type="match status" value="1"/>
</dbReference>
<gene>
    <name evidence="2" type="ORF">EOT04_02970</name>
</gene>